<accession>A0A0G4I966</accession>
<dbReference type="Gene3D" id="3.40.50.720">
    <property type="entry name" value="NAD(P)-binding Rossmann-like Domain"/>
    <property type="match status" value="2"/>
</dbReference>
<organism evidence="27">
    <name type="scientific">Chromera velia CCMP2878</name>
    <dbReference type="NCBI Taxonomy" id="1169474"/>
    <lineage>
        <taxon>Eukaryota</taxon>
        <taxon>Sar</taxon>
        <taxon>Alveolata</taxon>
        <taxon>Colpodellida</taxon>
        <taxon>Chromeraceae</taxon>
        <taxon>Chromera</taxon>
    </lineage>
</organism>
<sequence>MNGIIDLDKLAFYFYIPAALLFCLSIKGLGKHESAQWGNILGMVGTAFAVAATISIAYMEEASGGASWLIVIALVPSGVAGVVLAFMVPMTSMPEMVGLLNAFGGLAAALASFGTYHEAVDVPETWKWSTEPTLNVNTWYFALYVKQIVTYLGVFVGCVTFSGSVLAMLKLQGTIKKRFEYGGMHIVSILTFILVGVFLVLFLAFQGPDTIQIGAGFLALGAAVSLFMGIHSVGAIGGADMPVVISVLNSCSGWAGVLAGFASENSLLVIAGALVGASGAILSYIMCKAMNRSLMNVLIGGFGEKHGGGAASKSKGDGEALVAKEINVDELTDNLLDAKEVVIIPGYGMAVAQAQHAVSKVTDILRDQGVNVRFAIHPVAGRLPGHMNVLLAEAKVPYNVVYEMDKINPDLPETDVAIVMGANDIVNPAAEEDPDSDIAGMPVIRCWVAKKCVVMKRSLAAGYAGVENPLFFKEHSYMLFGDAKKNSDAMVTKLSEKAEKRGKKVQQNNGKSVNDTDDATAALALSHDSRAQSIEFPLPTRWVGVLKERFPASEKRVALVPSKVRELREAGIGVAVESGAGDGADFPDEMFEKEGATILKTPEAVCDKSEIVVKVNAPTFAPKAAEGAPAGSSETLYPPKDEIAMLREGQTLISFLNPRADKELSEKLAQKGVTSLGMDAVPRTTKAQEIDALSVFGNIAGYRAVVEAANVFGRFFTGQVTAAGRSEPAKVLVIGAGVAGLAAIGAARALGAEVRGFDVRKEVREQIESMGASFLTVDMEEDGGGAGGYAKEMSKSFLERELALFAAQAEEVDIIITTAAIPGKPAPKLLLKSTVELMRPGSVIVDLAAPTGGNCELTVKDEAVVHKFVHIIGYTDLTSRMSGISSQFYGTCVSRVILHMTKGTSTEILEKMTVTKGGEVVFAPPAPPPPKPAAAQKKKESADAAAEADALKKPKKERKPMNPTLAMLLNVAVTSIACVAVAFFVPFAWQEQVLVFVLACVLGYMLVWGVHPALHTPLMSFTNAISGIVLLAGLELLVRPNAAGKLGGGEGAAAQAVGFLGFFACVFASFNVAGGFAVTQRMLAMFVKKE</sequence>
<evidence type="ECO:0000256" key="14">
    <source>
        <dbReference type="ARBA" id="ARBA00022989"/>
    </source>
</evidence>
<feature type="transmembrane region" description="Helical" evidence="24">
    <location>
        <begin position="993"/>
        <end position="1011"/>
    </location>
</feature>
<dbReference type="InterPro" id="IPR026255">
    <property type="entry name" value="NADP_transhyd_a"/>
</dbReference>
<dbReference type="GO" id="GO:0005886">
    <property type="term" value="C:plasma membrane"/>
    <property type="evidence" value="ECO:0007669"/>
    <property type="project" value="UniProtKB-SubCell"/>
</dbReference>
<dbReference type="PhylomeDB" id="A0A0G4I966"/>
<evidence type="ECO:0000259" key="25">
    <source>
        <dbReference type="SMART" id="SM01002"/>
    </source>
</evidence>
<dbReference type="VEuPathDB" id="CryptoDB:Cvel_12186"/>
<feature type="transmembrane region" description="Helical" evidence="24">
    <location>
        <begin position="211"/>
        <end position="230"/>
    </location>
</feature>
<dbReference type="InterPro" id="IPR029035">
    <property type="entry name" value="DHS-like_NAD/FAD-binding_dom"/>
</dbReference>
<dbReference type="Pfam" id="PF02233">
    <property type="entry name" value="PNTB"/>
    <property type="match status" value="1"/>
</dbReference>
<dbReference type="PANTHER" id="PTHR10160:SF19">
    <property type="entry name" value="PROTON-TRANSLOCATING NAD(P)(+) TRANSHYDROGENASE"/>
    <property type="match status" value="1"/>
</dbReference>
<feature type="transmembrane region" description="Helical" evidence="24">
    <location>
        <begin position="1058"/>
        <end position="1079"/>
    </location>
</feature>
<feature type="transmembrane region" description="Helical" evidence="24">
    <location>
        <begin position="1018"/>
        <end position="1038"/>
    </location>
</feature>
<dbReference type="AlphaFoldDB" id="A0A0G4I966"/>
<comment type="catalytic activity">
    <reaction evidence="19">
        <text>NAD(+) + NADPH + H(+)(in) = NADH + NADP(+) + H(+)(out)</text>
        <dbReference type="Rhea" id="RHEA:47992"/>
        <dbReference type="ChEBI" id="CHEBI:15378"/>
        <dbReference type="ChEBI" id="CHEBI:57540"/>
        <dbReference type="ChEBI" id="CHEBI:57783"/>
        <dbReference type="ChEBI" id="CHEBI:57945"/>
        <dbReference type="ChEBI" id="CHEBI:58349"/>
        <dbReference type="EC" id="7.1.1.1"/>
    </reaction>
</comment>
<dbReference type="EC" id="7.1.1.1" evidence="5"/>
<evidence type="ECO:0000256" key="1">
    <source>
        <dbReference type="ARBA" id="ARBA00004292"/>
    </source>
</evidence>
<evidence type="ECO:0000256" key="11">
    <source>
        <dbReference type="ARBA" id="ARBA00022857"/>
    </source>
</evidence>
<evidence type="ECO:0000256" key="10">
    <source>
        <dbReference type="ARBA" id="ARBA00022792"/>
    </source>
</evidence>
<gene>
    <name evidence="27" type="ORF">Cvel_12186</name>
</gene>
<dbReference type="InterPro" id="IPR007886">
    <property type="entry name" value="AlaDH/PNT_N"/>
</dbReference>
<evidence type="ECO:0000256" key="16">
    <source>
        <dbReference type="ARBA" id="ARBA00023027"/>
    </source>
</evidence>
<evidence type="ECO:0000256" key="2">
    <source>
        <dbReference type="ARBA" id="ARBA00004429"/>
    </source>
</evidence>
<feature type="domain" description="Alanine dehydrogenase/pyridine nucleotide transhydrogenase N-terminal" evidence="26">
    <location>
        <begin position="544"/>
        <end position="700"/>
    </location>
</feature>
<dbReference type="Pfam" id="PF01262">
    <property type="entry name" value="AlaDh_PNT_C"/>
    <property type="match status" value="1"/>
</dbReference>
<dbReference type="Pfam" id="PF12769">
    <property type="entry name" value="PNTB_4TM"/>
    <property type="match status" value="1"/>
</dbReference>
<comment type="similarity">
    <text evidence="21">In the C-terminal section; belongs to the PNT beta subunit family.</text>
</comment>
<evidence type="ECO:0000259" key="26">
    <source>
        <dbReference type="SMART" id="SM01003"/>
    </source>
</evidence>
<keyword evidence="16" id="KW-0520">NAD</keyword>
<feature type="transmembrane region" description="Helical" evidence="24">
    <location>
        <begin position="965"/>
        <end position="987"/>
    </location>
</feature>
<dbReference type="SUPFAM" id="SSF52283">
    <property type="entry name" value="Formate/glycerate dehydrogenase catalytic domain-like"/>
    <property type="match status" value="1"/>
</dbReference>
<dbReference type="CDD" id="cd05304">
    <property type="entry name" value="Rubrum_tdh"/>
    <property type="match status" value="1"/>
</dbReference>
<keyword evidence="11" id="KW-0521">NADP</keyword>
<dbReference type="Pfam" id="PF05222">
    <property type="entry name" value="AlaDh_PNT_N"/>
    <property type="match status" value="1"/>
</dbReference>
<comment type="function">
    <text evidence="20">The transhydrogenation between NADH and NADP is coupled to respiration and ATP hydrolysis and functions as a proton pump across the membrane. May play a role in reactive oxygen species (ROS) detoxification in the adrenal gland.</text>
</comment>
<dbReference type="EMBL" id="CDMZ01005718">
    <property type="protein sequence ID" value="CEM53700.1"/>
    <property type="molecule type" value="Genomic_DNA"/>
</dbReference>
<dbReference type="GO" id="GO:0008750">
    <property type="term" value="F:proton-translocating NAD(P)+ transhydrogenase activity"/>
    <property type="evidence" value="ECO:0007669"/>
    <property type="project" value="UniProtKB-EC"/>
</dbReference>
<comment type="similarity">
    <text evidence="3">In the N-terminal section; belongs to the AlaDH/PNT family.</text>
</comment>
<dbReference type="NCBIfam" id="NF006942">
    <property type="entry name" value="PRK09424.1"/>
    <property type="match status" value="1"/>
</dbReference>
<keyword evidence="18 24" id="KW-0472">Membrane</keyword>
<reference evidence="27" key="1">
    <citation type="submission" date="2014-11" db="EMBL/GenBank/DDBJ databases">
        <authorList>
            <person name="Otto D Thomas"/>
            <person name="Naeem Raeece"/>
        </authorList>
    </citation>
    <scope>NUCLEOTIDE SEQUENCE</scope>
</reference>
<dbReference type="SMART" id="SM01003">
    <property type="entry name" value="AlaDh_PNT_N"/>
    <property type="match status" value="1"/>
</dbReference>
<evidence type="ECO:0000256" key="23">
    <source>
        <dbReference type="ARBA" id="ARBA00079255"/>
    </source>
</evidence>
<feature type="transmembrane region" description="Helical" evidence="24">
    <location>
        <begin position="148"/>
        <end position="169"/>
    </location>
</feature>
<comment type="subcellular location">
    <subcellularLocation>
        <location evidence="2">Cell inner membrane</location>
        <topology evidence="2">Multi-pass membrane protein</topology>
    </subcellularLocation>
    <subcellularLocation>
        <location evidence="1">Mitochondrion inner membrane</location>
        <topology evidence="1">Multi-pass membrane protein</topology>
        <orientation evidence="1">Matrix side</orientation>
    </subcellularLocation>
</comment>
<dbReference type="InterPro" id="IPR007698">
    <property type="entry name" value="AlaDH/PNT_NAD(H)-bd"/>
</dbReference>
<name>A0A0G4I966_9ALVE</name>
<evidence type="ECO:0000256" key="4">
    <source>
        <dbReference type="ARBA" id="ARBA00011738"/>
    </source>
</evidence>
<dbReference type="FunFam" id="3.40.50.1220:FF:000002">
    <property type="entry name" value="NAD(P) transhydrogenase subunit beta"/>
    <property type="match status" value="1"/>
</dbReference>
<evidence type="ECO:0000256" key="13">
    <source>
        <dbReference type="ARBA" id="ARBA00022967"/>
    </source>
</evidence>
<feature type="transmembrane region" description="Helical" evidence="24">
    <location>
        <begin position="242"/>
        <end position="261"/>
    </location>
</feature>
<evidence type="ECO:0000256" key="19">
    <source>
        <dbReference type="ARBA" id="ARBA00048202"/>
    </source>
</evidence>
<feature type="transmembrane region" description="Helical" evidence="24">
    <location>
        <begin position="12"/>
        <end position="30"/>
    </location>
</feature>
<evidence type="ECO:0000256" key="6">
    <source>
        <dbReference type="ARBA" id="ARBA00022475"/>
    </source>
</evidence>
<dbReference type="SUPFAM" id="SSF51735">
    <property type="entry name" value="NAD(P)-binding Rossmann-fold domains"/>
    <property type="match status" value="1"/>
</dbReference>
<feature type="domain" description="Alanine dehydrogenase/pyridine nucleotide transhydrogenase NAD(H)-binding" evidence="25">
    <location>
        <begin position="709"/>
        <end position="873"/>
    </location>
</feature>
<feature type="transmembrane region" description="Helical" evidence="24">
    <location>
        <begin position="181"/>
        <end position="205"/>
    </location>
</feature>
<evidence type="ECO:0000256" key="15">
    <source>
        <dbReference type="ARBA" id="ARBA00022990"/>
    </source>
</evidence>
<dbReference type="GO" id="GO:0006740">
    <property type="term" value="P:NADPH regeneration"/>
    <property type="evidence" value="ECO:0007669"/>
    <property type="project" value="TreeGrafter"/>
</dbReference>
<feature type="transmembrane region" description="Helical" evidence="24">
    <location>
        <begin position="267"/>
        <end position="287"/>
    </location>
</feature>
<evidence type="ECO:0000256" key="24">
    <source>
        <dbReference type="SAM" id="Phobius"/>
    </source>
</evidence>
<evidence type="ECO:0000256" key="3">
    <source>
        <dbReference type="ARBA" id="ARBA00005624"/>
    </source>
</evidence>
<evidence type="ECO:0000313" key="27">
    <source>
        <dbReference type="EMBL" id="CEM53700.1"/>
    </source>
</evidence>
<evidence type="ECO:0000256" key="8">
    <source>
        <dbReference type="ARBA" id="ARBA00022692"/>
    </source>
</evidence>
<evidence type="ECO:0000256" key="22">
    <source>
        <dbReference type="ARBA" id="ARBA00074145"/>
    </source>
</evidence>
<evidence type="ECO:0000256" key="18">
    <source>
        <dbReference type="ARBA" id="ARBA00023136"/>
    </source>
</evidence>
<feature type="transmembrane region" description="Helical" evidence="24">
    <location>
        <begin position="37"/>
        <end position="59"/>
    </location>
</feature>
<dbReference type="SMART" id="SM01002">
    <property type="entry name" value="AlaDh_PNT_C"/>
    <property type="match status" value="1"/>
</dbReference>
<comment type="subunit">
    <text evidence="4">Homodimer.</text>
</comment>
<keyword evidence="13" id="KW-1278">Translocase</keyword>
<evidence type="ECO:0000256" key="12">
    <source>
        <dbReference type="ARBA" id="ARBA00022946"/>
    </source>
</evidence>
<feature type="transmembrane region" description="Helical" evidence="24">
    <location>
        <begin position="65"/>
        <end position="86"/>
    </location>
</feature>
<dbReference type="FunFam" id="3.40.50.720:FF:000028">
    <property type="entry name" value="NAD(P) transhydrogenase subunit alpha"/>
    <property type="match status" value="1"/>
</dbReference>
<dbReference type="InterPro" id="IPR034300">
    <property type="entry name" value="PNTB-like"/>
</dbReference>
<keyword evidence="12" id="KW-0809">Transit peptide</keyword>
<dbReference type="GO" id="GO:0005743">
    <property type="term" value="C:mitochondrial inner membrane"/>
    <property type="evidence" value="ECO:0007669"/>
    <property type="project" value="UniProtKB-SubCell"/>
</dbReference>
<dbReference type="InterPro" id="IPR036291">
    <property type="entry name" value="NAD(P)-bd_dom_sf"/>
</dbReference>
<keyword evidence="14 24" id="KW-1133">Transmembrane helix</keyword>
<keyword evidence="10" id="KW-0999">Mitochondrion inner membrane</keyword>
<feature type="transmembrane region" description="Helical" evidence="24">
    <location>
        <begin position="98"/>
        <end position="116"/>
    </location>
</feature>
<keyword evidence="6" id="KW-1003">Cell membrane</keyword>
<dbReference type="SUPFAM" id="SSF52467">
    <property type="entry name" value="DHS-like NAD/FAD-binding domain"/>
    <property type="match status" value="1"/>
</dbReference>
<keyword evidence="17" id="KW-0496">Mitochondrion</keyword>
<evidence type="ECO:0000256" key="21">
    <source>
        <dbReference type="ARBA" id="ARBA00061558"/>
    </source>
</evidence>
<evidence type="ECO:0000256" key="5">
    <source>
        <dbReference type="ARBA" id="ARBA00012943"/>
    </source>
</evidence>
<keyword evidence="15" id="KW-0007">Acetylation</keyword>
<dbReference type="NCBIfam" id="TIGR00561">
    <property type="entry name" value="pntA"/>
    <property type="match status" value="1"/>
</dbReference>
<evidence type="ECO:0000256" key="9">
    <source>
        <dbReference type="ARBA" id="ARBA00022741"/>
    </source>
</evidence>
<dbReference type="InterPro" id="IPR024605">
    <property type="entry name" value="NADP_transhyd_a_C"/>
</dbReference>
<dbReference type="PANTHER" id="PTHR10160">
    <property type="entry name" value="NAD(P) TRANSHYDROGENASE"/>
    <property type="match status" value="1"/>
</dbReference>
<dbReference type="GO" id="GO:0050661">
    <property type="term" value="F:NADP binding"/>
    <property type="evidence" value="ECO:0007669"/>
    <property type="project" value="TreeGrafter"/>
</dbReference>
<evidence type="ECO:0000256" key="17">
    <source>
        <dbReference type="ARBA" id="ARBA00023128"/>
    </source>
</evidence>
<keyword evidence="7" id="KW-0997">Cell inner membrane</keyword>
<protein>
    <recommendedName>
        <fullName evidence="22">NAD(P) transhydrogenase, mitochondrial</fullName>
        <ecNumber evidence="5">7.1.1.1</ecNumber>
    </recommendedName>
    <alternativeName>
        <fullName evidence="23">Nicotinamide nucleotide transhydrogenase</fullName>
    </alternativeName>
</protein>
<dbReference type="Gene3D" id="3.40.50.1220">
    <property type="entry name" value="TPP-binding domain"/>
    <property type="match status" value="1"/>
</dbReference>
<evidence type="ECO:0000256" key="20">
    <source>
        <dbReference type="ARBA" id="ARBA00054910"/>
    </source>
</evidence>
<keyword evidence="9" id="KW-0547">Nucleotide-binding</keyword>
<proteinExistence type="inferred from homology"/>
<evidence type="ECO:0000256" key="7">
    <source>
        <dbReference type="ARBA" id="ARBA00022519"/>
    </source>
</evidence>
<keyword evidence="8 24" id="KW-0812">Transmembrane</keyword>